<accession>A0ACC0Q8E7</accession>
<name>A0ACC0Q8E7_RHOML</name>
<reference evidence="1" key="1">
    <citation type="submission" date="2022-02" db="EMBL/GenBank/DDBJ databases">
        <title>Plant Genome Project.</title>
        <authorList>
            <person name="Zhang R.-G."/>
        </authorList>
    </citation>
    <scope>NUCLEOTIDE SEQUENCE</scope>
    <source>
        <strain evidence="1">AT1</strain>
    </source>
</reference>
<comment type="caution">
    <text evidence="1">The sequence shown here is derived from an EMBL/GenBank/DDBJ whole genome shotgun (WGS) entry which is preliminary data.</text>
</comment>
<organism evidence="1 2">
    <name type="scientific">Rhododendron molle</name>
    <name type="common">Chinese azalea</name>
    <name type="synonym">Azalea mollis</name>
    <dbReference type="NCBI Taxonomy" id="49168"/>
    <lineage>
        <taxon>Eukaryota</taxon>
        <taxon>Viridiplantae</taxon>
        <taxon>Streptophyta</taxon>
        <taxon>Embryophyta</taxon>
        <taxon>Tracheophyta</taxon>
        <taxon>Spermatophyta</taxon>
        <taxon>Magnoliopsida</taxon>
        <taxon>eudicotyledons</taxon>
        <taxon>Gunneridae</taxon>
        <taxon>Pentapetalae</taxon>
        <taxon>asterids</taxon>
        <taxon>Ericales</taxon>
        <taxon>Ericaceae</taxon>
        <taxon>Ericoideae</taxon>
        <taxon>Rhodoreae</taxon>
        <taxon>Rhododendron</taxon>
    </lineage>
</organism>
<protein>
    <submittedName>
        <fullName evidence="1">Uncharacterized protein</fullName>
    </submittedName>
</protein>
<proteinExistence type="predicted"/>
<keyword evidence="2" id="KW-1185">Reference proteome</keyword>
<sequence>METGGSRRRRTLSDENLDSPNLRDFLRLKEDDNNNNNGTSNSLSGLTLRAVLSSGKRPPPQQQQQPFHVNRTLLDVIKDDPNYGKESKKSWKALKSKLRLRRAGAAWTSSVITPASDVPMVQNPTRTISRRLSTRFNSDVPSPDPTPSVPESTQLNSVPSSNRGAMMMMRRNSSRVPSMAAGGYGRGYEGSGSLSNSRQAMWDGGDGGSNGNDNGSVSVTEGAAEGEGEEEEGVGETEEEETAEEEGGGEPRMSLMALLAETDRQMGLDGSNYITGDDDDDEEEEELESGGGGEYNSCCVCMVRHKGAAFIPCGHTFCRLCSRELWVQRGNCPLCNGFILEVLDIF</sequence>
<dbReference type="EMBL" id="CM046388">
    <property type="protein sequence ID" value="KAI8574280.1"/>
    <property type="molecule type" value="Genomic_DNA"/>
</dbReference>
<dbReference type="Proteomes" id="UP001062846">
    <property type="component" value="Chromosome 1"/>
</dbReference>
<evidence type="ECO:0000313" key="2">
    <source>
        <dbReference type="Proteomes" id="UP001062846"/>
    </source>
</evidence>
<gene>
    <name evidence="1" type="ORF">RHMOL_Rhmol01G0342100</name>
</gene>
<evidence type="ECO:0000313" key="1">
    <source>
        <dbReference type="EMBL" id="KAI8574280.1"/>
    </source>
</evidence>